<protein>
    <submittedName>
        <fullName evidence="1">Uncharacterized protein</fullName>
    </submittedName>
</protein>
<keyword evidence="2" id="KW-1185">Reference proteome</keyword>
<organism evidence="1 2">
    <name type="scientific">Pseudoalteromonas obscura</name>
    <dbReference type="NCBI Taxonomy" id="3048491"/>
    <lineage>
        <taxon>Bacteria</taxon>
        <taxon>Pseudomonadati</taxon>
        <taxon>Pseudomonadota</taxon>
        <taxon>Gammaproteobacteria</taxon>
        <taxon>Alteromonadales</taxon>
        <taxon>Pseudoalteromonadaceae</taxon>
        <taxon>Pseudoalteromonas</taxon>
    </lineage>
</organism>
<proteinExistence type="predicted"/>
<dbReference type="Proteomes" id="UP001231915">
    <property type="component" value="Unassembled WGS sequence"/>
</dbReference>
<comment type="caution">
    <text evidence="1">The sequence shown here is derived from an EMBL/GenBank/DDBJ whole genome shotgun (WGS) entry which is preliminary data.</text>
</comment>
<gene>
    <name evidence="1" type="ORF">QNM18_03970</name>
</gene>
<sequence length="53" mass="5866">MAQSFPPEYILDVDSEGTVVEYTPTSRAIIKVLDDSNVDNLVRMMEAKFNGAS</sequence>
<name>A0ABT7EGQ7_9GAMM</name>
<evidence type="ECO:0000313" key="1">
    <source>
        <dbReference type="EMBL" id="MDK2594229.1"/>
    </source>
</evidence>
<accession>A0ABT7EGQ7</accession>
<evidence type="ECO:0000313" key="2">
    <source>
        <dbReference type="Proteomes" id="UP001231915"/>
    </source>
</evidence>
<reference evidence="1 2" key="1">
    <citation type="submission" date="2023-05" db="EMBL/GenBank/DDBJ databases">
        <title>Pseudoalteromonas ardens sp. nov., Pseudoalteromonas obscura sp. nov., and Pseudoalteromonas umbrosa sp. nov., isolated from the coral Montipora capitata.</title>
        <authorList>
            <person name="Thomas E.M."/>
            <person name="Smith E.M."/>
            <person name="Papke E."/>
            <person name="Shlafstein M.D."/>
            <person name="Oline D.K."/>
            <person name="Videau P."/>
            <person name="Saw J.H."/>
            <person name="Strangman W.K."/>
            <person name="Ushijima B."/>
        </authorList>
    </citation>
    <scope>NUCLEOTIDE SEQUENCE [LARGE SCALE GENOMIC DNA]</scope>
    <source>
        <strain evidence="1 2">P94</strain>
    </source>
</reference>
<dbReference type="EMBL" id="JASJUT010000001">
    <property type="protein sequence ID" value="MDK2594229.1"/>
    <property type="molecule type" value="Genomic_DNA"/>
</dbReference>
<dbReference type="RefSeq" id="WP_284136416.1">
    <property type="nucleotide sequence ID" value="NZ_JASJUT010000001.1"/>
</dbReference>